<feature type="chain" id="PRO_5037281082" evidence="6">
    <location>
        <begin position="23"/>
        <end position="319"/>
    </location>
</feature>
<evidence type="ECO:0000259" key="7">
    <source>
        <dbReference type="PROSITE" id="PS50983"/>
    </source>
</evidence>
<protein>
    <submittedName>
        <fullName evidence="8">ABC transporter substrate-binding protein</fullName>
    </submittedName>
</protein>
<dbReference type="PANTHER" id="PTHR30532">
    <property type="entry name" value="IRON III DICITRATE-BINDING PERIPLASMIC PROTEIN"/>
    <property type="match status" value="1"/>
</dbReference>
<evidence type="ECO:0000256" key="2">
    <source>
        <dbReference type="ARBA" id="ARBA00008814"/>
    </source>
</evidence>
<dbReference type="Proteomes" id="UP000602124">
    <property type="component" value="Unassembled WGS sequence"/>
</dbReference>
<dbReference type="RefSeq" id="WP_198876235.1">
    <property type="nucleotide sequence ID" value="NZ_JAEKMH010000002.1"/>
</dbReference>
<evidence type="ECO:0000313" key="9">
    <source>
        <dbReference type="Proteomes" id="UP000602124"/>
    </source>
</evidence>
<dbReference type="SUPFAM" id="SSF53807">
    <property type="entry name" value="Helical backbone' metal receptor"/>
    <property type="match status" value="1"/>
</dbReference>
<dbReference type="AlphaFoldDB" id="A0A934MKD4"/>
<comment type="similarity">
    <text evidence="2">Belongs to the bacterial solute-binding protein 8 family.</text>
</comment>
<dbReference type="GO" id="GO:1901678">
    <property type="term" value="P:iron coordination entity transport"/>
    <property type="evidence" value="ECO:0007669"/>
    <property type="project" value="UniProtKB-ARBA"/>
</dbReference>
<organism evidence="8 9">
    <name type="scientific">Devosia sediminis</name>
    <dbReference type="NCBI Taxonomy" id="2798801"/>
    <lineage>
        <taxon>Bacteria</taxon>
        <taxon>Pseudomonadati</taxon>
        <taxon>Pseudomonadota</taxon>
        <taxon>Alphaproteobacteria</taxon>
        <taxon>Hyphomicrobiales</taxon>
        <taxon>Devosiaceae</taxon>
        <taxon>Devosia</taxon>
    </lineage>
</organism>
<dbReference type="GO" id="GO:0030288">
    <property type="term" value="C:outer membrane-bounded periplasmic space"/>
    <property type="evidence" value="ECO:0007669"/>
    <property type="project" value="TreeGrafter"/>
</dbReference>
<feature type="signal peptide" evidence="6">
    <location>
        <begin position="1"/>
        <end position="22"/>
    </location>
</feature>
<proteinExistence type="inferred from homology"/>
<evidence type="ECO:0000256" key="4">
    <source>
        <dbReference type="ARBA" id="ARBA00022496"/>
    </source>
</evidence>
<keyword evidence="9" id="KW-1185">Reference proteome</keyword>
<reference evidence="8" key="1">
    <citation type="submission" date="2020-12" db="EMBL/GenBank/DDBJ databases">
        <title>Devosia sp. MSA67 isolated from Mo River.</title>
        <authorList>
            <person name="Ma F."/>
            <person name="Zi Z."/>
        </authorList>
    </citation>
    <scope>NUCLEOTIDE SEQUENCE</scope>
    <source>
        <strain evidence="8">MSA67</strain>
    </source>
</reference>
<keyword evidence="5 6" id="KW-0732">Signal</keyword>
<comment type="caution">
    <text evidence="8">The sequence shown here is derived from an EMBL/GenBank/DDBJ whole genome shotgun (WGS) entry which is preliminary data.</text>
</comment>
<feature type="domain" description="Fe/B12 periplasmic-binding" evidence="7">
    <location>
        <begin position="48"/>
        <end position="315"/>
    </location>
</feature>
<dbReference type="Pfam" id="PF01497">
    <property type="entry name" value="Peripla_BP_2"/>
    <property type="match status" value="1"/>
</dbReference>
<evidence type="ECO:0000256" key="6">
    <source>
        <dbReference type="SAM" id="SignalP"/>
    </source>
</evidence>
<name>A0A934MKD4_9HYPH</name>
<keyword evidence="3" id="KW-0813">Transport</keyword>
<sequence length="319" mass="34436">MTRTLVLAVAAVAALSATPALALDCEAGFRAFTHLGGETCIPEQPQRIVAARGDSIATPLLDIGAPLVGAGFSSEQGESFLRGASDIFGADFVAASGVQPIGDQNGPDMEAIAALEPDLIILPAWQLDLSEKTAMIAPTIVLNDNLPFLDHLAMLADATGLSGVYDQRLAGYRAKIERIQAQLGDPSAITVSRFDMAEGGLWYYPNWGAVDQVITDIGFSRPAVQSEAESRSDISFEMLPEFDGDILISSYAPRFGQTIPFFVEQWDQLAPFWRNLEGVEAGNHYWYERDVWVGYTFKSLETAADGLLLLTQGRFPAGE</sequence>
<evidence type="ECO:0000256" key="5">
    <source>
        <dbReference type="ARBA" id="ARBA00022729"/>
    </source>
</evidence>
<comment type="subcellular location">
    <subcellularLocation>
        <location evidence="1">Cell envelope</location>
    </subcellularLocation>
</comment>
<dbReference type="EMBL" id="JAEKMH010000002">
    <property type="protein sequence ID" value="MBJ3785028.1"/>
    <property type="molecule type" value="Genomic_DNA"/>
</dbReference>
<dbReference type="InterPro" id="IPR002491">
    <property type="entry name" value="ABC_transptr_periplasmic_BD"/>
</dbReference>
<dbReference type="Gene3D" id="3.40.50.1980">
    <property type="entry name" value="Nitrogenase molybdenum iron protein domain"/>
    <property type="match status" value="2"/>
</dbReference>
<dbReference type="PROSITE" id="PS50983">
    <property type="entry name" value="FE_B12_PBP"/>
    <property type="match status" value="1"/>
</dbReference>
<accession>A0A934MKD4</accession>
<dbReference type="InterPro" id="IPR051313">
    <property type="entry name" value="Bact_iron-sidero_bind"/>
</dbReference>
<keyword evidence="4" id="KW-0410">Iron transport</keyword>
<dbReference type="PANTHER" id="PTHR30532:SF25">
    <property type="entry name" value="IRON(III) DICITRATE-BINDING PERIPLASMIC PROTEIN"/>
    <property type="match status" value="1"/>
</dbReference>
<evidence type="ECO:0000256" key="3">
    <source>
        <dbReference type="ARBA" id="ARBA00022448"/>
    </source>
</evidence>
<evidence type="ECO:0000256" key="1">
    <source>
        <dbReference type="ARBA" id="ARBA00004196"/>
    </source>
</evidence>
<evidence type="ECO:0000313" key="8">
    <source>
        <dbReference type="EMBL" id="MBJ3785028.1"/>
    </source>
</evidence>
<gene>
    <name evidence="8" type="ORF">JEQ47_09885</name>
</gene>
<keyword evidence="4" id="KW-0406">Ion transport</keyword>
<keyword evidence="4" id="KW-0408">Iron</keyword>